<keyword evidence="3" id="KW-0119">Carbohydrate metabolism</keyword>
<feature type="domain" description="NodB homology" evidence="2">
    <location>
        <begin position="102"/>
        <end position="316"/>
    </location>
</feature>
<evidence type="ECO:0000313" key="4">
    <source>
        <dbReference type="Proteomes" id="UP000000555"/>
    </source>
</evidence>
<dbReference type="eggNOG" id="COG0726">
    <property type="taxonomic scope" value="Bacteria"/>
</dbReference>
<gene>
    <name evidence="3" type="primary">Cda1.4</name>
    <name evidence="3" type="ordered locus">TTE2603</name>
</gene>
<proteinExistence type="predicted"/>
<dbReference type="STRING" id="273068.TTE2603"/>
<dbReference type="PROSITE" id="PS51677">
    <property type="entry name" value="NODB"/>
    <property type="match status" value="1"/>
</dbReference>
<dbReference type="CDD" id="cd10969">
    <property type="entry name" value="CE4_Ecf1_like_5s"/>
    <property type="match status" value="1"/>
</dbReference>
<evidence type="ECO:0000259" key="2">
    <source>
        <dbReference type="PROSITE" id="PS51677"/>
    </source>
</evidence>
<dbReference type="SUPFAM" id="SSF88713">
    <property type="entry name" value="Glycoside hydrolase/deacetylase"/>
    <property type="match status" value="1"/>
</dbReference>
<keyword evidence="4" id="KW-1185">Reference proteome</keyword>
<sequence>MERLKSMRKRLIFFVVAVALVFGVSVPTIELKTQSNRPFVPVLMYHHLQKEGTFDSKKYGGVIVDPERFEKQMLYLKAAGYHTITLEELRDFVLYNKPLPPKPIVITFDDGYLSNYTYAYPVLKKLGMKAAINIIVSYVPDEVNKQKPSVSVPHFTWEQAKEMSDSGVIEIESHTYDLHGYRSNGFKKIPMVMGPVIINGHLETMEEYRQRLYTDFLRSRKIIKEKIGRAPICLTYPFGAGNKISDEIARKVGFEMAFGIQEGVNYYGDNIMRLKRITVRDSDTGQDIVEKINKLSYGINFVPFLDFVSWRPFLGW</sequence>
<dbReference type="PANTHER" id="PTHR34216:SF7">
    <property type="entry name" value="POLY-BETA-1,6-N-ACETYL-D-GLUCOSAMINE N-DEACETYLASE"/>
    <property type="match status" value="1"/>
</dbReference>
<dbReference type="Pfam" id="PF01522">
    <property type="entry name" value="Polysacc_deac_1"/>
    <property type="match status" value="1"/>
</dbReference>
<dbReference type="InterPro" id="IPR002509">
    <property type="entry name" value="NODB_dom"/>
</dbReference>
<dbReference type="InterPro" id="IPR051398">
    <property type="entry name" value="Polysacch_Deacetylase"/>
</dbReference>
<keyword evidence="3" id="KW-0326">Glycosidase</keyword>
<dbReference type="AlphaFoldDB" id="Q8R725"/>
<dbReference type="HOGENOM" id="CLU_030024_3_3_9"/>
<dbReference type="GO" id="GO:0016810">
    <property type="term" value="F:hydrolase activity, acting on carbon-nitrogen (but not peptide) bonds"/>
    <property type="evidence" value="ECO:0007669"/>
    <property type="project" value="InterPro"/>
</dbReference>
<dbReference type="InterPro" id="IPR011330">
    <property type="entry name" value="Glyco_hydro/deAcase_b/a-brl"/>
</dbReference>
<dbReference type="PANTHER" id="PTHR34216">
    <property type="match status" value="1"/>
</dbReference>
<evidence type="ECO:0000256" key="1">
    <source>
        <dbReference type="ARBA" id="ARBA00022729"/>
    </source>
</evidence>
<dbReference type="Gene3D" id="3.20.20.370">
    <property type="entry name" value="Glycoside hydrolase/deacetylase"/>
    <property type="match status" value="1"/>
</dbReference>
<dbReference type="KEGG" id="tte:TTE2603"/>
<protein>
    <submittedName>
        <fullName evidence="3">Predicted xylanase/chitin deacetylase</fullName>
    </submittedName>
</protein>
<dbReference type="GO" id="GO:0045493">
    <property type="term" value="P:xylan catabolic process"/>
    <property type="evidence" value="ECO:0007669"/>
    <property type="project" value="UniProtKB-KW"/>
</dbReference>
<dbReference type="EMBL" id="AE008691">
    <property type="protein sequence ID" value="AAM25723.1"/>
    <property type="molecule type" value="Genomic_DNA"/>
</dbReference>
<evidence type="ECO:0000313" key="3">
    <source>
        <dbReference type="EMBL" id="AAM25723.1"/>
    </source>
</evidence>
<name>Q8R725_CALS4</name>
<accession>Q8R725</accession>
<dbReference type="Proteomes" id="UP000000555">
    <property type="component" value="Chromosome"/>
</dbReference>
<dbReference type="GO" id="GO:0016798">
    <property type="term" value="F:hydrolase activity, acting on glycosyl bonds"/>
    <property type="evidence" value="ECO:0007669"/>
    <property type="project" value="UniProtKB-KW"/>
</dbReference>
<keyword evidence="3" id="KW-0624">Polysaccharide degradation</keyword>
<keyword evidence="3" id="KW-0858">Xylan degradation</keyword>
<keyword evidence="3" id="KW-0378">Hydrolase</keyword>
<keyword evidence="1" id="KW-0732">Signal</keyword>
<reference evidence="3 4" key="1">
    <citation type="journal article" date="2002" name="Genome Res.">
        <title>A complete sequence of the T. tengcongensis genome.</title>
        <authorList>
            <person name="Bao Q."/>
            <person name="Tian Y."/>
            <person name="Li W."/>
            <person name="Xu Z."/>
            <person name="Xuan Z."/>
            <person name="Hu S."/>
            <person name="Dong W."/>
            <person name="Yang J."/>
            <person name="Chen Y."/>
            <person name="Xue Y."/>
            <person name="Xu Y."/>
            <person name="Lai X."/>
            <person name="Huang L."/>
            <person name="Dong X."/>
            <person name="Ma Y."/>
            <person name="Ling L."/>
            <person name="Tan H."/>
            <person name="Chen R."/>
            <person name="Wang J."/>
            <person name="Yu J."/>
            <person name="Yang H."/>
        </authorList>
    </citation>
    <scope>NUCLEOTIDE SEQUENCE [LARGE SCALE GENOMIC DNA]</scope>
    <source>
        <strain evidence="4">DSM 15242 / JCM 11007 / NBRC 100824 / MB4</strain>
    </source>
</reference>
<organism evidence="3 4">
    <name type="scientific">Caldanaerobacter subterraneus subsp. tengcongensis (strain DSM 15242 / JCM 11007 / NBRC 100824 / MB4)</name>
    <name type="common">Thermoanaerobacter tengcongensis</name>
    <dbReference type="NCBI Taxonomy" id="273068"/>
    <lineage>
        <taxon>Bacteria</taxon>
        <taxon>Bacillati</taxon>
        <taxon>Bacillota</taxon>
        <taxon>Clostridia</taxon>
        <taxon>Thermoanaerobacterales</taxon>
        <taxon>Thermoanaerobacteraceae</taxon>
        <taxon>Caldanaerobacter</taxon>
    </lineage>
</organism>